<sequence>MDSIKNLVIFGATGDLASRLLLPGLGTLLRADPECRVTVIGADRNDDGTWKQTVQQAFDTVDSHGPAAEHTLNTTRFITCDATSAQDLQSLLDGLEEPACLYFALPPQVTMKSLEVLDGLQLPESLVLALEKPIGHDLESARKLNQLVARLVPEKQTFRVDHFLNLPAVHSFAGLRFANRLLEPLLSREHVQSIEITYDETLGLEGRAGFYDSSGAFRDMIQSHLLQVMSLVMMEPPARIDHVELPALTAHVLRSARLWGKDPASSVVRGRYTAGSVGGKDLPDYVSEQGVDPVKNTETFAQVTLEVDSWRWNGVPVTLRSGKAIGKPRKEITINFRRPPHEYPQFPHDGRVPPNVMRLRLDTGQLEFEMNVGGPFAVQGMERVTFQTDTSAPRLSAYGNVLKGILSADATFSVRGDASEQGWRILADIQKLFDDGSVPMSDYAAGSPGPTIPPLSSK</sequence>
<accession>A0A5B7WW49</accession>
<dbReference type="Gene3D" id="3.40.50.720">
    <property type="entry name" value="NAD(P)-binding Rossmann-like Domain"/>
    <property type="match status" value="1"/>
</dbReference>
<evidence type="ECO:0000256" key="5">
    <source>
        <dbReference type="ARBA" id="ARBA00023277"/>
    </source>
</evidence>
<evidence type="ECO:0000256" key="3">
    <source>
        <dbReference type="ARBA" id="ARBA00022857"/>
    </source>
</evidence>
<dbReference type="PIRSF" id="PIRSF000110">
    <property type="entry name" value="G6PD"/>
    <property type="match status" value="1"/>
</dbReference>
<dbReference type="PANTHER" id="PTHR23429">
    <property type="entry name" value="GLUCOSE-6-PHOSPHATE 1-DEHYDROGENASE G6PD"/>
    <property type="match status" value="1"/>
</dbReference>
<dbReference type="InterPro" id="IPR022675">
    <property type="entry name" value="G6P_DH_C"/>
</dbReference>
<dbReference type="EMBL" id="CP034412">
    <property type="protein sequence ID" value="QCY48346.1"/>
    <property type="molecule type" value="Genomic_DNA"/>
</dbReference>
<dbReference type="Pfam" id="PF02781">
    <property type="entry name" value="G6PD_C"/>
    <property type="match status" value="1"/>
</dbReference>
<evidence type="ECO:0000256" key="2">
    <source>
        <dbReference type="ARBA" id="ARBA00022526"/>
    </source>
</evidence>
<proteinExistence type="predicted"/>
<dbReference type="AlphaFoldDB" id="A0A5B7WW49"/>
<dbReference type="PANTHER" id="PTHR23429:SF0">
    <property type="entry name" value="GLUCOSE-6-PHOSPHATE 1-DEHYDROGENASE"/>
    <property type="match status" value="1"/>
</dbReference>
<evidence type="ECO:0000256" key="4">
    <source>
        <dbReference type="ARBA" id="ARBA00023002"/>
    </source>
</evidence>
<dbReference type="InterPro" id="IPR001282">
    <property type="entry name" value="G6P_DH"/>
</dbReference>
<keyword evidence="5" id="KW-0119">Carbohydrate metabolism</keyword>
<gene>
    <name evidence="8" type="ORF">GcLGCM259_2639</name>
</gene>
<keyword evidence="9" id="KW-1185">Reference proteome</keyword>
<dbReference type="SUPFAM" id="SSF55347">
    <property type="entry name" value="Glyceraldehyde-3-phosphate dehydrogenase-like, C-terminal domain"/>
    <property type="match status" value="1"/>
</dbReference>
<keyword evidence="3" id="KW-0521">NADP</keyword>
<dbReference type="GO" id="GO:0050661">
    <property type="term" value="F:NADP binding"/>
    <property type="evidence" value="ECO:0007669"/>
    <property type="project" value="InterPro"/>
</dbReference>
<dbReference type="InterPro" id="IPR036291">
    <property type="entry name" value="NAD(P)-bd_dom_sf"/>
</dbReference>
<dbReference type="GO" id="GO:0006006">
    <property type="term" value="P:glucose metabolic process"/>
    <property type="evidence" value="ECO:0007669"/>
    <property type="project" value="UniProtKB-KW"/>
</dbReference>
<evidence type="ECO:0000259" key="6">
    <source>
        <dbReference type="Pfam" id="PF00479"/>
    </source>
</evidence>
<feature type="domain" description="Glucose-6-phosphate dehydrogenase C-terminal" evidence="7">
    <location>
        <begin position="175"/>
        <end position="451"/>
    </location>
</feature>
<evidence type="ECO:0000313" key="9">
    <source>
        <dbReference type="Proteomes" id="UP000307000"/>
    </source>
</evidence>
<dbReference type="InterPro" id="IPR022674">
    <property type="entry name" value="G6P_DH_NAD-bd"/>
</dbReference>
<dbReference type="GO" id="GO:0004345">
    <property type="term" value="F:glucose-6-phosphate dehydrogenase activity"/>
    <property type="evidence" value="ECO:0007669"/>
    <property type="project" value="InterPro"/>
</dbReference>
<organism evidence="8 9">
    <name type="scientific">Glutamicibacter creatinolyticus</name>
    <dbReference type="NCBI Taxonomy" id="162496"/>
    <lineage>
        <taxon>Bacteria</taxon>
        <taxon>Bacillati</taxon>
        <taxon>Actinomycetota</taxon>
        <taxon>Actinomycetes</taxon>
        <taxon>Micrococcales</taxon>
        <taxon>Micrococcaceae</taxon>
        <taxon>Glutamicibacter</taxon>
    </lineage>
</organism>
<dbReference type="GO" id="GO:0005829">
    <property type="term" value="C:cytosol"/>
    <property type="evidence" value="ECO:0007669"/>
    <property type="project" value="TreeGrafter"/>
</dbReference>
<name>A0A5B7WW49_9MICC</name>
<dbReference type="Gene3D" id="3.30.360.10">
    <property type="entry name" value="Dihydrodipicolinate Reductase, domain 2"/>
    <property type="match status" value="1"/>
</dbReference>
<evidence type="ECO:0000313" key="8">
    <source>
        <dbReference type="EMBL" id="QCY48346.1"/>
    </source>
</evidence>
<feature type="domain" description="Glucose-6-phosphate dehydrogenase NAD-binding" evidence="6">
    <location>
        <begin position="8"/>
        <end position="165"/>
    </location>
</feature>
<comment type="pathway">
    <text evidence="1">Carbohydrate degradation; pentose phosphate pathway; D-ribulose 5-phosphate from D-glucose 6-phosphate (oxidative stage): step 1/3.</text>
</comment>
<keyword evidence="2" id="KW-0313">Glucose metabolism</keyword>
<reference evidence="8 9" key="1">
    <citation type="submission" date="2018-12" db="EMBL/GenBank/DDBJ databases">
        <title>Complete Genome Sequence of Glutamicibacter creatinolyticus strain LGCM259,isolated from an abscess of a 12-year-old mare in Italy.</title>
        <authorList>
            <person name="Santos R.G."/>
            <person name="Silva A.L."/>
            <person name="Seyffert N."/>
            <person name="Castro T.L.P."/>
            <person name="Attili A.R."/>
            <person name="Rifici C."/>
            <person name="Mazzullo G."/>
            <person name="Brenig B."/>
            <person name="Venanzi F."/>
            <person name="Azevedo V."/>
        </authorList>
    </citation>
    <scope>NUCLEOTIDE SEQUENCE [LARGE SCALE GENOMIC DNA]</scope>
    <source>
        <strain evidence="8 9">LGCM 259</strain>
    </source>
</reference>
<dbReference type="NCBIfam" id="NF009492">
    <property type="entry name" value="PRK12853.1-3"/>
    <property type="match status" value="1"/>
</dbReference>
<keyword evidence="4" id="KW-0560">Oxidoreductase</keyword>
<dbReference type="Pfam" id="PF00479">
    <property type="entry name" value="G6PD_N"/>
    <property type="match status" value="1"/>
</dbReference>
<protein>
    <submittedName>
        <fullName evidence="8">Hsp20/alpha crystallin family protein</fullName>
    </submittedName>
</protein>
<dbReference type="Proteomes" id="UP000307000">
    <property type="component" value="Chromosome"/>
</dbReference>
<dbReference type="GO" id="GO:0009051">
    <property type="term" value="P:pentose-phosphate shunt, oxidative branch"/>
    <property type="evidence" value="ECO:0007669"/>
    <property type="project" value="TreeGrafter"/>
</dbReference>
<dbReference type="PRINTS" id="PR00079">
    <property type="entry name" value="G6PDHDRGNASE"/>
</dbReference>
<dbReference type="SUPFAM" id="SSF51735">
    <property type="entry name" value="NAD(P)-binding Rossmann-fold domains"/>
    <property type="match status" value="1"/>
</dbReference>
<dbReference type="RefSeq" id="WP_138926933.1">
    <property type="nucleotide sequence ID" value="NZ_CP034412.1"/>
</dbReference>
<evidence type="ECO:0000256" key="1">
    <source>
        <dbReference type="ARBA" id="ARBA00004937"/>
    </source>
</evidence>
<dbReference type="KEGG" id="gcr:GcLGCM259_2639"/>
<evidence type="ECO:0000259" key="7">
    <source>
        <dbReference type="Pfam" id="PF02781"/>
    </source>
</evidence>